<evidence type="ECO:0000313" key="14">
    <source>
        <dbReference type="EMBL" id="OXA45140.1"/>
    </source>
</evidence>
<dbReference type="Pfam" id="PF00858">
    <property type="entry name" value="ASC"/>
    <property type="match status" value="1"/>
</dbReference>
<reference evidence="14 15" key="1">
    <citation type="submission" date="2015-12" db="EMBL/GenBank/DDBJ databases">
        <title>The genome of Folsomia candida.</title>
        <authorList>
            <person name="Faddeeva A."/>
            <person name="Derks M.F."/>
            <person name="Anvar Y."/>
            <person name="Smit S."/>
            <person name="Van Straalen N."/>
            <person name="Roelofs D."/>
        </authorList>
    </citation>
    <scope>NUCLEOTIDE SEQUENCE [LARGE SCALE GENOMIC DNA]</scope>
    <source>
        <strain evidence="14 15">VU population</strain>
        <tissue evidence="14">Whole body</tissue>
    </source>
</reference>
<keyword evidence="9 13" id="KW-0472">Membrane</keyword>
<evidence type="ECO:0000256" key="6">
    <source>
        <dbReference type="ARBA" id="ARBA00022989"/>
    </source>
</evidence>
<dbReference type="EMBL" id="LNIX01000018">
    <property type="protein sequence ID" value="OXA45140.1"/>
    <property type="molecule type" value="Genomic_DNA"/>
</dbReference>
<keyword evidence="15" id="KW-1185">Reference proteome</keyword>
<organism evidence="14 15">
    <name type="scientific">Folsomia candida</name>
    <name type="common">Springtail</name>
    <dbReference type="NCBI Taxonomy" id="158441"/>
    <lineage>
        <taxon>Eukaryota</taxon>
        <taxon>Metazoa</taxon>
        <taxon>Ecdysozoa</taxon>
        <taxon>Arthropoda</taxon>
        <taxon>Hexapoda</taxon>
        <taxon>Collembola</taxon>
        <taxon>Entomobryomorpha</taxon>
        <taxon>Isotomoidea</taxon>
        <taxon>Isotomidae</taxon>
        <taxon>Proisotominae</taxon>
        <taxon>Folsomia</taxon>
    </lineage>
</organism>
<accession>A0A226DJ32</accession>
<feature type="transmembrane region" description="Helical" evidence="13">
    <location>
        <begin position="571"/>
        <end position="599"/>
    </location>
</feature>
<evidence type="ECO:0000256" key="1">
    <source>
        <dbReference type="ARBA" id="ARBA00004141"/>
    </source>
</evidence>
<comment type="caution">
    <text evidence="14">The sequence shown here is derived from an EMBL/GenBank/DDBJ whole genome shotgun (WGS) entry which is preliminary data.</text>
</comment>
<dbReference type="PANTHER" id="PTHR11690">
    <property type="entry name" value="AMILORIDE-SENSITIVE SODIUM CHANNEL-RELATED"/>
    <property type="match status" value="1"/>
</dbReference>
<evidence type="ECO:0000256" key="12">
    <source>
        <dbReference type="RuleBase" id="RU000679"/>
    </source>
</evidence>
<dbReference type="Proteomes" id="UP000198287">
    <property type="component" value="Unassembled WGS sequence"/>
</dbReference>
<keyword evidence="8 12" id="KW-0406">Ion transport</keyword>
<evidence type="ECO:0000256" key="7">
    <source>
        <dbReference type="ARBA" id="ARBA00023053"/>
    </source>
</evidence>
<keyword evidence="10 12" id="KW-0739">Sodium transport</keyword>
<evidence type="ECO:0000313" key="15">
    <source>
        <dbReference type="Proteomes" id="UP000198287"/>
    </source>
</evidence>
<dbReference type="InterPro" id="IPR001873">
    <property type="entry name" value="ENaC"/>
</dbReference>
<evidence type="ECO:0000256" key="2">
    <source>
        <dbReference type="ARBA" id="ARBA00007193"/>
    </source>
</evidence>
<dbReference type="GO" id="GO:0015280">
    <property type="term" value="F:ligand-gated sodium channel activity"/>
    <property type="evidence" value="ECO:0007669"/>
    <property type="project" value="TreeGrafter"/>
</dbReference>
<gene>
    <name evidence="14" type="ORF">Fcan01_20211</name>
</gene>
<dbReference type="PANTHER" id="PTHR11690:SF300">
    <property type="entry name" value="PICKPOCKET PROTEIN 19"/>
    <property type="match status" value="1"/>
</dbReference>
<keyword evidence="3 12" id="KW-0813">Transport</keyword>
<comment type="subcellular location">
    <subcellularLocation>
        <location evidence="1">Membrane</location>
        <topology evidence="1">Multi-pass membrane protein</topology>
    </subcellularLocation>
</comment>
<name>A0A226DJ32_FOLCA</name>
<comment type="similarity">
    <text evidence="2 12">Belongs to the amiloride-sensitive sodium channel (TC 1.A.6) family.</text>
</comment>
<keyword evidence="7" id="KW-0915">Sodium</keyword>
<dbReference type="OrthoDB" id="6021021at2759"/>
<feature type="transmembrane region" description="Helical" evidence="13">
    <location>
        <begin position="82"/>
        <end position="99"/>
    </location>
</feature>
<keyword evidence="6 13" id="KW-1133">Transmembrane helix</keyword>
<evidence type="ECO:0000256" key="4">
    <source>
        <dbReference type="ARBA" id="ARBA00022461"/>
    </source>
</evidence>
<keyword evidence="5 12" id="KW-0812">Transmembrane</keyword>
<evidence type="ECO:0000256" key="13">
    <source>
        <dbReference type="SAM" id="Phobius"/>
    </source>
</evidence>
<dbReference type="Gene3D" id="2.60.470.10">
    <property type="entry name" value="Acid-sensing ion channels like domains"/>
    <property type="match status" value="1"/>
</dbReference>
<dbReference type="AlphaFoldDB" id="A0A226DJ32"/>
<evidence type="ECO:0000256" key="11">
    <source>
        <dbReference type="ARBA" id="ARBA00023303"/>
    </source>
</evidence>
<evidence type="ECO:0000256" key="10">
    <source>
        <dbReference type="ARBA" id="ARBA00023201"/>
    </source>
</evidence>
<evidence type="ECO:0000256" key="3">
    <source>
        <dbReference type="ARBA" id="ARBA00022448"/>
    </source>
</evidence>
<evidence type="ECO:0000256" key="9">
    <source>
        <dbReference type="ARBA" id="ARBA00023136"/>
    </source>
</evidence>
<protein>
    <submittedName>
        <fullName evidence="14">Pickpocket protein 28</fullName>
    </submittedName>
</protein>
<keyword evidence="11 12" id="KW-0407">Ion channel</keyword>
<proteinExistence type="inferred from homology"/>
<keyword evidence="4 12" id="KW-0894">Sodium channel</keyword>
<evidence type="ECO:0000256" key="8">
    <source>
        <dbReference type="ARBA" id="ARBA00023065"/>
    </source>
</evidence>
<dbReference type="GO" id="GO:0005886">
    <property type="term" value="C:plasma membrane"/>
    <property type="evidence" value="ECO:0007669"/>
    <property type="project" value="TreeGrafter"/>
</dbReference>
<evidence type="ECO:0000256" key="5">
    <source>
        <dbReference type="ARBA" id="ARBA00022692"/>
    </source>
</evidence>
<sequence length="670" mass="76149">MDIEMHPIPPHGPDQEEAVHPDRGFNRMLFSMANEQYENFRRSWIDLMSWQPSPDSGWVQVCQKLPGFRQAVKPGLHPLTRAFWVFIVVLCCVIVFLIIKEGMKRTMGHPLVVSTETEEVEIMDIDFPGFTITIIVTPLDLNILRYRKRIGKNVNVESSILAYCNFERLGFNEKVLTANGSVWNMDDTGAVLQVIDQTCSVKSTFSGLNDVRNPNNNNPNSRIFVSNSYVMDDPDTEAMQGRIIPFLNSATFNCSDAIAGCFLNEESIPCGLLFKKRYSEWGSTCMFNGIPGPVTRKVRSIHTVLAEGEYTSEELNIYRTANLDQDIGQEQPKVTSPIRIPWRQTSPGKMLGLSFIIKDEIVNRACVHGEGDGFMFTVNHPSDEPQIKRFGKSMPFGHEVFISLNPIVLLADGDIKEMDMGRRRCFFSDDSREAELKYYTKYTKNNCFQECIADVVAEKCNCTSLVAPGKQGRALCISYDGMQCAIEEEKKLYDLGMRASCKHCRPNCRQTKYTTSVTSSPLTENHMDIYRYRYPEQLSHNELFSIVHVYFEMDSIQASRRSSRYSIFEQVGLVGGTISMITGLTMLDIIEVVVVIVVVNMAKRNLRQRVCSIEVDWARLIPRWFRSLPQERAELPIVMNRPINAPELPMADQPIIINVQPRSPSPPIHP</sequence>